<protein>
    <submittedName>
        <fullName evidence="1">Uncharacterized protein</fullName>
    </submittedName>
</protein>
<proteinExistence type="predicted"/>
<accession>A0A2P2QI47</accession>
<name>A0A2P2QI47_RHIMU</name>
<evidence type="ECO:0000313" key="1">
    <source>
        <dbReference type="EMBL" id="MBX66575.1"/>
    </source>
</evidence>
<reference evidence="1" key="1">
    <citation type="submission" date="2018-02" db="EMBL/GenBank/DDBJ databases">
        <title>Rhizophora mucronata_Transcriptome.</title>
        <authorList>
            <person name="Meera S.P."/>
            <person name="Sreeshan A."/>
            <person name="Augustine A."/>
        </authorList>
    </citation>
    <scope>NUCLEOTIDE SEQUENCE</scope>
    <source>
        <tissue evidence="1">Leaf</tissue>
    </source>
</reference>
<sequence length="21" mass="2638">MFRFSEVKPELLLPDREVFVW</sequence>
<dbReference type="EMBL" id="GGEC01086091">
    <property type="protein sequence ID" value="MBX66575.1"/>
    <property type="molecule type" value="Transcribed_RNA"/>
</dbReference>
<organism evidence="1">
    <name type="scientific">Rhizophora mucronata</name>
    <name type="common">Asiatic mangrove</name>
    <dbReference type="NCBI Taxonomy" id="61149"/>
    <lineage>
        <taxon>Eukaryota</taxon>
        <taxon>Viridiplantae</taxon>
        <taxon>Streptophyta</taxon>
        <taxon>Embryophyta</taxon>
        <taxon>Tracheophyta</taxon>
        <taxon>Spermatophyta</taxon>
        <taxon>Magnoliopsida</taxon>
        <taxon>eudicotyledons</taxon>
        <taxon>Gunneridae</taxon>
        <taxon>Pentapetalae</taxon>
        <taxon>rosids</taxon>
        <taxon>fabids</taxon>
        <taxon>Malpighiales</taxon>
        <taxon>Rhizophoraceae</taxon>
        <taxon>Rhizophora</taxon>
    </lineage>
</organism>
<dbReference type="AlphaFoldDB" id="A0A2P2QI47"/>